<keyword evidence="5" id="KW-1185">Reference proteome</keyword>
<feature type="region of interest" description="Disordered" evidence="2">
    <location>
        <begin position="682"/>
        <end position="928"/>
    </location>
</feature>
<dbReference type="GO" id="GO:0004566">
    <property type="term" value="F:beta-glucuronidase activity"/>
    <property type="evidence" value="ECO:0007669"/>
    <property type="project" value="TreeGrafter"/>
</dbReference>
<feature type="transmembrane region" description="Helical" evidence="3">
    <location>
        <begin position="12"/>
        <end position="34"/>
    </location>
</feature>
<keyword evidence="3" id="KW-1133">Transmembrane helix</keyword>
<dbReference type="PANTHER" id="PTHR14363:SF17">
    <property type="entry name" value="HEPARANASE-LIKE PROTEIN 3"/>
    <property type="match status" value="1"/>
</dbReference>
<dbReference type="Gene3D" id="3.20.20.80">
    <property type="entry name" value="Glycosidases"/>
    <property type="match status" value="1"/>
</dbReference>
<dbReference type="Pfam" id="PF03662">
    <property type="entry name" value="Glyco_hydro_79n"/>
    <property type="match status" value="2"/>
</dbReference>
<name>A0A0G4EDT2_VITBC</name>
<sequence>MSATHQGMRKLALKIFTVSLLAAALATIIFSFFLPRLHESDALLGIVTDTAPRKASINSDISDLQFGRGLAPASSSVVVSLSLIEPADEQPPAEALEGPAPENPLGFVCANLDWWPEDKCDYGICPWHHVGLNSVDFSKLIPAGKALAPFILRIGGSLQDHIYYREDGEACPQEMKKDPDDRLGFIGGCFSHSRFLELSNYCKEAGCVLAFGLNALYGRRKVGHLSYEGVWDPADAERLLRWAKESDAPLYAVEMGNELWSETAITAHFDVEEAVKMIQQTRQLIDKIWHGVPEWSFAPVNGSEGGAPSLIGAGRPMLVGMDSTFDEKYTAQLFDELAQRDMRLDAYTHHNYVLGAGVDPEVKNKALDPSYMLRWELPLVRDVATVTAKRAPGTEVWMGEAGGAYNSGSRLVTMNYYSGFWYLDSLGMAAAQSYTHWCRQTLVGGLYGLLHNQTYAPMPDLYTSILWNKIMGSPAINPKFNLQSSPDRMVGRGPPRPNSRKPSLACDVMEGDVQCARHVPQEGKSSLLRRIEANRRGGLKTRRRPATGGGLWDALGVEGVKTPPLRIYAQCAKEHPGGVAILLLNFDKKKSYSISFKTRGARRLDYIFSSPDPDSTAMSLNGQRLEPTVDPATNETVMPALHPNVVHRDDPLMLDALSYSFIVLPDAAHKSCQMVIEEQEEEPVVVASSAERSEKRPQAPQPPQPPEGGEDGPGGPGGQASTDAKAADNAAPVQKDAATVEEAEAMSQEGAGKKDSSDDESNDTAAENNDANKEPAPPPPPAVIQQEDAASERREGRNGAADSQPAADQDALDEQQQQVEAANDTSLEQEQDDEQDGEQEVGIPEVEEETTDTDRDSRQHAARQQRETDSDEDADDDTGDGEVEPWQEVARQPDSSSSEDGGSSSGEREGRGNGSGRAGIEGGERLIE</sequence>
<gene>
    <name evidence="4" type="ORF">Vbra_11243</name>
</gene>
<evidence type="ECO:0000256" key="2">
    <source>
        <dbReference type="SAM" id="MobiDB-lite"/>
    </source>
</evidence>
<dbReference type="AlphaFoldDB" id="A0A0G4EDT2"/>
<protein>
    <submittedName>
        <fullName evidence="4">Uncharacterized protein</fullName>
    </submittedName>
</protein>
<dbReference type="OMA" id="MSATHQG"/>
<feature type="compositionally biased region" description="Low complexity" evidence="2">
    <location>
        <begin position="800"/>
        <end position="822"/>
    </location>
</feature>
<organism evidence="4 5">
    <name type="scientific">Vitrella brassicaformis (strain CCMP3155)</name>
    <dbReference type="NCBI Taxonomy" id="1169540"/>
    <lineage>
        <taxon>Eukaryota</taxon>
        <taxon>Sar</taxon>
        <taxon>Alveolata</taxon>
        <taxon>Colpodellida</taxon>
        <taxon>Vitrellaceae</taxon>
        <taxon>Vitrella</taxon>
    </lineage>
</organism>
<evidence type="ECO:0000313" key="5">
    <source>
        <dbReference type="Proteomes" id="UP000041254"/>
    </source>
</evidence>
<feature type="region of interest" description="Disordered" evidence="2">
    <location>
        <begin position="481"/>
        <end position="502"/>
    </location>
</feature>
<feature type="compositionally biased region" description="Acidic residues" evidence="2">
    <location>
        <begin position="827"/>
        <end position="851"/>
    </location>
</feature>
<dbReference type="PANTHER" id="PTHR14363">
    <property type="entry name" value="HEPARANASE-RELATED"/>
    <property type="match status" value="1"/>
</dbReference>
<dbReference type="SUPFAM" id="SSF51445">
    <property type="entry name" value="(Trans)glycosidases"/>
    <property type="match status" value="1"/>
</dbReference>
<proteinExistence type="inferred from homology"/>
<keyword evidence="3" id="KW-0812">Transmembrane</keyword>
<evidence type="ECO:0000313" key="4">
    <source>
        <dbReference type="EMBL" id="CEL93533.1"/>
    </source>
</evidence>
<dbReference type="GO" id="GO:0016020">
    <property type="term" value="C:membrane"/>
    <property type="evidence" value="ECO:0007669"/>
    <property type="project" value="InterPro"/>
</dbReference>
<feature type="compositionally biased region" description="Low complexity" evidence="2">
    <location>
        <begin position="719"/>
        <end position="731"/>
    </location>
</feature>
<keyword evidence="3" id="KW-0472">Membrane</keyword>
<dbReference type="InterPro" id="IPR017853">
    <property type="entry name" value="GH"/>
</dbReference>
<dbReference type="InterPro" id="IPR005199">
    <property type="entry name" value="Glyco_hydro_79"/>
</dbReference>
<dbReference type="Proteomes" id="UP000041254">
    <property type="component" value="Unassembled WGS sequence"/>
</dbReference>
<accession>A0A0G4EDT2</accession>
<dbReference type="OrthoDB" id="726732at2759"/>
<feature type="compositionally biased region" description="Gly residues" evidence="2">
    <location>
        <begin position="912"/>
        <end position="921"/>
    </location>
</feature>
<comment type="similarity">
    <text evidence="1">Belongs to the glycosyl hydrolase 79 family.</text>
</comment>
<reference evidence="4 5" key="1">
    <citation type="submission" date="2014-11" db="EMBL/GenBank/DDBJ databases">
        <authorList>
            <person name="Zhu J."/>
            <person name="Qi W."/>
            <person name="Song R."/>
        </authorList>
    </citation>
    <scope>NUCLEOTIDE SEQUENCE [LARGE SCALE GENOMIC DNA]</scope>
</reference>
<dbReference type="InParanoid" id="A0A0G4EDT2"/>
<dbReference type="VEuPathDB" id="CryptoDB:Vbra_11243"/>
<feature type="compositionally biased region" description="Acidic residues" evidence="2">
    <location>
        <begin position="869"/>
        <end position="885"/>
    </location>
</feature>
<dbReference type="EMBL" id="CDMY01000176">
    <property type="protein sequence ID" value="CEL93533.1"/>
    <property type="molecule type" value="Genomic_DNA"/>
</dbReference>
<evidence type="ECO:0000256" key="1">
    <source>
        <dbReference type="ARBA" id="ARBA00009800"/>
    </source>
</evidence>
<feature type="compositionally biased region" description="Basic and acidic residues" evidence="2">
    <location>
        <begin position="852"/>
        <end position="868"/>
    </location>
</feature>
<evidence type="ECO:0000256" key="3">
    <source>
        <dbReference type="SAM" id="Phobius"/>
    </source>
</evidence>